<evidence type="ECO:0000256" key="1">
    <source>
        <dbReference type="SAM" id="MobiDB-lite"/>
    </source>
</evidence>
<proteinExistence type="predicted"/>
<name>D0LLI4_HALO1</name>
<feature type="region of interest" description="Disordered" evidence="1">
    <location>
        <begin position="361"/>
        <end position="438"/>
    </location>
</feature>
<evidence type="ECO:0000313" key="4">
    <source>
        <dbReference type="Proteomes" id="UP000001880"/>
    </source>
</evidence>
<dbReference type="AlphaFoldDB" id="D0LLI4"/>
<dbReference type="Proteomes" id="UP000001880">
    <property type="component" value="Chromosome"/>
</dbReference>
<feature type="compositionally biased region" description="Acidic residues" evidence="1">
    <location>
        <begin position="404"/>
        <end position="431"/>
    </location>
</feature>
<feature type="region of interest" description="Disordered" evidence="1">
    <location>
        <begin position="60"/>
        <end position="90"/>
    </location>
</feature>
<accession>D0LLI4</accession>
<dbReference type="STRING" id="502025.Hoch_0563"/>
<dbReference type="KEGG" id="hoh:Hoch_0563"/>
<organism evidence="3 4">
    <name type="scientific">Haliangium ochraceum (strain DSM 14365 / JCM 11303 / SMP-2)</name>
    <dbReference type="NCBI Taxonomy" id="502025"/>
    <lineage>
        <taxon>Bacteria</taxon>
        <taxon>Pseudomonadati</taxon>
        <taxon>Myxococcota</taxon>
        <taxon>Polyangia</taxon>
        <taxon>Haliangiales</taxon>
        <taxon>Kofleriaceae</taxon>
        <taxon>Haliangium</taxon>
    </lineage>
</organism>
<keyword evidence="4" id="KW-1185">Reference proteome</keyword>
<dbReference type="EMBL" id="CP001804">
    <property type="protein sequence ID" value="ACY13201.1"/>
    <property type="molecule type" value="Genomic_DNA"/>
</dbReference>
<dbReference type="Pfam" id="PF20244">
    <property type="entry name" value="DUF6599"/>
    <property type="match status" value="1"/>
</dbReference>
<keyword evidence="2" id="KW-1133">Transmembrane helix</keyword>
<feature type="transmembrane region" description="Helical" evidence="2">
    <location>
        <begin position="21"/>
        <end position="38"/>
    </location>
</feature>
<dbReference type="InterPro" id="IPR046534">
    <property type="entry name" value="DUF6599"/>
</dbReference>
<evidence type="ECO:0000256" key="2">
    <source>
        <dbReference type="SAM" id="Phobius"/>
    </source>
</evidence>
<evidence type="ECO:0000313" key="3">
    <source>
        <dbReference type="EMBL" id="ACY13201.1"/>
    </source>
</evidence>
<feature type="compositionally biased region" description="Acidic residues" evidence="1">
    <location>
        <begin position="375"/>
        <end position="384"/>
    </location>
</feature>
<keyword evidence="2" id="KW-0472">Membrane</keyword>
<keyword evidence="2" id="KW-0812">Transmembrane</keyword>
<feature type="compositionally biased region" description="Low complexity" evidence="1">
    <location>
        <begin position="361"/>
        <end position="374"/>
    </location>
</feature>
<sequence length="438" mass="45866">MFNPNGRRHFRRSYSLGEVRYSLLAIAALAAITVWVGWRGAHPDPELLALETSLLDEGSAEAPERARKMVTGTSPGGTSPGAAEDERGPVPTGLAAPGWRERGVSSFTRDNLYEKINGRAGYYEAFGVEMLYFVTLVNEEDEGLVVDIEMYDQGELANALGAYAGERQPDATPTLEDGSLGHTARNAMFLVRGRFYVRAIGSDENEPVLAQLAHLREALIAGIEAEPLPWAYSLFIAVDADPGKIAFVPENAFSFGFASNVYSAEISEDGAELFAVATVDDAAAAKLAAQFTEGFASYGEALDGGDGVQWIEDQYISTIAGATARGSLVLGVRGAADRDSAAHALEALLAAAAKLPEEVRAAAQAQAEAPAGADAAEDDEDGEAGGEHAYGDGGDGDGGGGAAGDEDGDGIPDYDEGGEGGPDYLDEYEAEPSERDTP</sequence>
<protein>
    <submittedName>
        <fullName evidence="3">Uncharacterized protein</fullName>
    </submittedName>
</protein>
<gene>
    <name evidence="3" type="ordered locus">Hoch_0563</name>
</gene>
<feature type="compositionally biased region" description="Gly residues" evidence="1">
    <location>
        <begin position="391"/>
        <end position="403"/>
    </location>
</feature>
<dbReference type="HOGENOM" id="CLU_625249_0_0_7"/>
<reference evidence="3 4" key="1">
    <citation type="journal article" date="2010" name="Stand. Genomic Sci.">
        <title>Complete genome sequence of Haliangium ochraceum type strain (SMP-2).</title>
        <authorList>
            <consortium name="US DOE Joint Genome Institute (JGI-PGF)"/>
            <person name="Ivanova N."/>
            <person name="Daum C."/>
            <person name="Lang E."/>
            <person name="Abt B."/>
            <person name="Kopitz M."/>
            <person name="Saunders E."/>
            <person name="Lapidus A."/>
            <person name="Lucas S."/>
            <person name="Glavina Del Rio T."/>
            <person name="Nolan M."/>
            <person name="Tice H."/>
            <person name="Copeland A."/>
            <person name="Cheng J.F."/>
            <person name="Chen F."/>
            <person name="Bruce D."/>
            <person name="Goodwin L."/>
            <person name="Pitluck S."/>
            <person name="Mavromatis K."/>
            <person name="Pati A."/>
            <person name="Mikhailova N."/>
            <person name="Chen A."/>
            <person name="Palaniappan K."/>
            <person name="Land M."/>
            <person name="Hauser L."/>
            <person name="Chang Y.J."/>
            <person name="Jeffries C.D."/>
            <person name="Detter J.C."/>
            <person name="Brettin T."/>
            <person name="Rohde M."/>
            <person name="Goker M."/>
            <person name="Bristow J."/>
            <person name="Markowitz V."/>
            <person name="Eisen J.A."/>
            <person name="Hugenholtz P."/>
            <person name="Kyrpides N.C."/>
            <person name="Klenk H.P."/>
        </authorList>
    </citation>
    <scope>NUCLEOTIDE SEQUENCE [LARGE SCALE GENOMIC DNA]</scope>
    <source>
        <strain evidence="4">DSM 14365 / CIP 107738 / JCM 11303 / AJ 13395 / SMP-2</strain>
    </source>
</reference>